<keyword evidence="5 11" id="KW-0812">Transmembrane</keyword>
<feature type="transmembrane region" description="Helical" evidence="11">
    <location>
        <begin position="35"/>
        <end position="57"/>
    </location>
</feature>
<sequence>MKANIAIMWIIAAFFFVCSAVYTYWAIIDTQEIEWVGTITFALAGAMGAMIAAYLWWSVMRPVKGHVYPEDRLDAEIDDGDPELGHFAPWSWWPIALAAAISLFVLGIAVSTFVLPLGLVLIVITMVGWVFEYYRGNFVQR</sequence>
<evidence type="ECO:0000256" key="6">
    <source>
        <dbReference type="ARBA" id="ARBA00022967"/>
    </source>
</evidence>
<keyword evidence="7 11" id="KW-1133">Transmembrane helix</keyword>
<dbReference type="InterPro" id="IPR021050">
    <property type="entry name" value="Cyt_c_oxidase_su4_actinobac"/>
</dbReference>
<comment type="subunit">
    <text evidence="10">Associates with subunits I, II and III to form cytochrome c oxidase.</text>
</comment>
<dbReference type="GeneID" id="303173314"/>
<organism evidence="12 13">
    <name type="scientific">Agrococcus casei LMG 22410</name>
    <dbReference type="NCBI Taxonomy" id="1255656"/>
    <lineage>
        <taxon>Bacteria</taxon>
        <taxon>Bacillati</taxon>
        <taxon>Actinomycetota</taxon>
        <taxon>Actinomycetes</taxon>
        <taxon>Micrococcales</taxon>
        <taxon>Microbacteriaceae</taxon>
        <taxon>Agrococcus</taxon>
    </lineage>
</organism>
<comment type="catalytic activity">
    <reaction evidence="9 10">
        <text>4 Fe(II)-[cytochrome c] + O2 + 8 H(+)(in) = 4 Fe(III)-[cytochrome c] + 2 H2O + 4 H(+)(out)</text>
        <dbReference type="Rhea" id="RHEA:11436"/>
        <dbReference type="Rhea" id="RHEA-COMP:10350"/>
        <dbReference type="Rhea" id="RHEA-COMP:14399"/>
        <dbReference type="ChEBI" id="CHEBI:15377"/>
        <dbReference type="ChEBI" id="CHEBI:15378"/>
        <dbReference type="ChEBI" id="CHEBI:15379"/>
        <dbReference type="ChEBI" id="CHEBI:29033"/>
        <dbReference type="ChEBI" id="CHEBI:29034"/>
        <dbReference type="EC" id="7.1.1.9"/>
    </reaction>
</comment>
<evidence type="ECO:0000256" key="7">
    <source>
        <dbReference type="ARBA" id="ARBA00022989"/>
    </source>
</evidence>
<evidence type="ECO:0000256" key="1">
    <source>
        <dbReference type="ARBA" id="ARBA00002536"/>
    </source>
</evidence>
<dbReference type="Proteomes" id="UP000195787">
    <property type="component" value="Unassembled WGS sequence"/>
</dbReference>
<evidence type="ECO:0000256" key="8">
    <source>
        <dbReference type="ARBA" id="ARBA00023136"/>
    </source>
</evidence>
<keyword evidence="13" id="KW-1185">Reference proteome</keyword>
<dbReference type="GO" id="GO:0005886">
    <property type="term" value="C:plasma membrane"/>
    <property type="evidence" value="ECO:0007669"/>
    <property type="project" value="UniProtKB-SubCell"/>
</dbReference>
<dbReference type="AlphaFoldDB" id="A0A1R4G571"/>
<dbReference type="EMBL" id="FUHU01000038">
    <property type="protein sequence ID" value="SJM63296.1"/>
    <property type="molecule type" value="Genomic_DNA"/>
</dbReference>
<evidence type="ECO:0000313" key="13">
    <source>
        <dbReference type="Proteomes" id="UP000195787"/>
    </source>
</evidence>
<proteinExistence type="inferred from homology"/>
<dbReference type="GO" id="GO:0016491">
    <property type="term" value="F:oxidoreductase activity"/>
    <property type="evidence" value="ECO:0007669"/>
    <property type="project" value="UniProtKB-KW"/>
</dbReference>
<keyword evidence="8 10" id="KW-0472">Membrane</keyword>
<gene>
    <name evidence="12" type="ORF">CZ674_08830</name>
</gene>
<keyword evidence="12" id="KW-0560">Oxidoreductase</keyword>
<evidence type="ECO:0000256" key="4">
    <source>
        <dbReference type="ARBA" id="ARBA00022475"/>
    </source>
</evidence>
<keyword evidence="4 10" id="KW-1003">Cell membrane</keyword>
<feature type="transmembrane region" description="Helical" evidence="11">
    <location>
        <begin position="113"/>
        <end position="131"/>
    </location>
</feature>
<evidence type="ECO:0000313" key="12">
    <source>
        <dbReference type="EMBL" id="SJM63296.1"/>
    </source>
</evidence>
<evidence type="ECO:0000256" key="11">
    <source>
        <dbReference type="SAM" id="Phobius"/>
    </source>
</evidence>
<evidence type="ECO:0000256" key="3">
    <source>
        <dbReference type="ARBA" id="ARBA00006870"/>
    </source>
</evidence>
<dbReference type="OrthoDB" id="5244617at2"/>
<evidence type="ECO:0000256" key="9">
    <source>
        <dbReference type="ARBA" id="ARBA00047816"/>
    </source>
</evidence>
<comment type="similarity">
    <text evidence="3 10">Belongs to the cytochrome c oxidase bacterial subunit CtaF family.</text>
</comment>
<evidence type="ECO:0000256" key="2">
    <source>
        <dbReference type="ARBA" id="ARBA00004651"/>
    </source>
</evidence>
<comment type="subcellular location">
    <subcellularLocation>
        <location evidence="2">Cell membrane</location>
        <topology evidence="2">Multi-pass membrane protein</topology>
    </subcellularLocation>
</comment>
<keyword evidence="6 10" id="KW-1278">Translocase</keyword>
<comment type="function">
    <text evidence="1 10">Part of cytochrome c oxidase, its function is unknown.</text>
</comment>
<dbReference type="GO" id="GO:0022900">
    <property type="term" value="P:electron transport chain"/>
    <property type="evidence" value="ECO:0007669"/>
    <property type="project" value="InterPro"/>
</dbReference>
<dbReference type="Gene3D" id="1.10.287.70">
    <property type="match status" value="1"/>
</dbReference>
<protein>
    <recommendedName>
        <fullName evidence="10">Cytochrome c oxidase polypeptide 4</fullName>
        <ecNumber evidence="10">7.1.1.9</ecNumber>
    </recommendedName>
    <alternativeName>
        <fullName evidence="10">Cytochrome aa3 subunit 4</fullName>
    </alternativeName>
    <alternativeName>
        <fullName evidence="10">Cytochrome c oxidase polypeptide IV</fullName>
    </alternativeName>
</protein>
<dbReference type="RefSeq" id="WP_086992186.1">
    <property type="nucleotide sequence ID" value="NZ_FUHU01000038.1"/>
</dbReference>
<name>A0A1R4G571_9MICO</name>
<feature type="transmembrane region" description="Helical" evidence="11">
    <location>
        <begin position="6"/>
        <end position="28"/>
    </location>
</feature>
<accession>A0A1R4G571</accession>
<dbReference type="GO" id="GO:0004129">
    <property type="term" value="F:cytochrome-c oxidase activity"/>
    <property type="evidence" value="ECO:0007669"/>
    <property type="project" value="UniProtKB-EC"/>
</dbReference>
<dbReference type="Pfam" id="PF12270">
    <property type="entry name" value="Cyt_c_ox_IV"/>
    <property type="match status" value="1"/>
</dbReference>
<evidence type="ECO:0000256" key="10">
    <source>
        <dbReference type="PIRNR" id="PIRNR017385"/>
    </source>
</evidence>
<dbReference type="EC" id="7.1.1.9" evidence="10"/>
<dbReference type="PIRSF" id="PIRSF017385">
    <property type="entry name" value="CtaF"/>
    <property type="match status" value="1"/>
</dbReference>
<evidence type="ECO:0000256" key="5">
    <source>
        <dbReference type="ARBA" id="ARBA00022692"/>
    </source>
</evidence>
<reference evidence="12 13" key="1">
    <citation type="submission" date="2017-02" db="EMBL/GenBank/DDBJ databases">
        <authorList>
            <person name="Peterson S.W."/>
        </authorList>
    </citation>
    <scope>NUCLEOTIDE SEQUENCE [LARGE SCALE GENOMIC DNA]</scope>
    <source>
        <strain evidence="12 13">LMG 22410</strain>
    </source>
</reference>